<keyword evidence="2" id="KW-1185">Reference proteome</keyword>
<accession>A0AA38XKE8</accession>
<dbReference type="AlphaFoldDB" id="A0AA38XKE8"/>
<proteinExistence type="predicted"/>
<comment type="caution">
    <text evidence="1">The sequence shown here is derived from an EMBL/GenBank/DDBJ whole genome shotgun (WGS) entry which is preliminary data.</text>
</comment>
<gene>
    <name evidence="1" type="ORF">H2200_001193</name>
</gene>
<dbReference type="EMBL" id="JAPDRK010000002">
    <property type="protein sequence ID" value="KAJ9615119.1"/>
    <property type="molecule type" value="Genomic_DNA"/>
</dbReference>
<organism evidence="1 2">
    <name type="scientific">Cladophialophora chaetospira</name>
    <dbReference type="NCBI Taxonomy" id="386627"/>
    <lineage>
        <taxon>Eukaryota</taxon>
        <taxon>Fungi</taxon>
        <taxon>Dikarya</taxon>
        <taxon>Ascomycota</taxon>
        <taxon>Pezizomycotina</taxon>
        <taxon>Eurotiomycetes</taxon>
        <taxon>Chaetothyriomycetidae</taxon>
        <taxon>Chaetothyriales</taxon>
        <taxon>Herpotrichiellaceae</taxon>
        <taxon>Cladophialophora</taxon>
    </lineage>
</organism>
<dbReference type="Proteomes" id="UP001172673">
    <property type="component" value="Unassembled WGS sequence"/>
</dbReference>
<evidence type="ECO:0000313" key="2">
    <source>
        <dbReference type="Proteomes" id="UP001172673"/>
    </source>
</evidence>
<name>A0AA38XKE8_9EURO</name>
<reference evidence="1" key="1">
    <citation type="submission" date="2022-10" db="EMBL/GenBank/DDBJ databases">
        <title>Culturing micro-colonial fungi from biological soil crusts in the Mojave desert and describing Neophaeococcomyces mojavensis, and introducing the new genera and species Taxawa tesnikishii.</title>
        <authorList>
            <person name="Kurbessoian T."/>
            <person name="Stajich J.E."/>
        </authorList>
    </citation>
    <scope>NUCLEOTIDE SEQUENCE</scope>
    <source>
        <strain evidence="1">TK_41</strain>
    </source>
</reference>
<sequence length="82" mass="9830">MGCELLPGEWWLVLWEIVFGPLPYGEEERWPKSRKFFVDRGTQAVRARDPRTVQSLRLDYLSKVLAWDSSQREIPRFKHVRN</sequence>
<evidence type="ECO:0000313" key="1">
    <source>
        <dbReference type="EMBL" id="KAJ9615119.1"/>
    </source>
</evidence>
<protein>
    <submittedName>
        <fullName evidence="1">Uncharacterized protein</fullName>
    </submittedName>
</protein>